<evidence type="ECO:0000313" key="7">
    <source>
        <dbReference type="Proteomes" id="UP000694548"/>
    </source>
</evidence>
<keyword evidence="7" id="KW-1185">Reference proteome</keyword>
<evidence type="ECO:0000313" key="4">
    <source>
        <dbReference type="EMBL" id="KAF7217717.1"/>
    </source>
</evidence>
<feature type="region of interest" description="Disordered" evidence="1">
    <location>
        <begin position="737"/>
        <end position="756"/>
    </location>
</feature>
<evidence type="ECO:0000259" key="3">
    <source>
        <dbReference type="Pfam" id="PF20642"/>
    </source>
</evidence>
<reference evidence="5" key="2">
    <citation type="submission" date="2016-05" db="EMBL/GenBank/DDBJ databases">
        <authorList>
            <person name="Lavstsen T."/>
            <person name="Jespersen J.S."/>
        </authorList>
    </citation>
    <scope>NUCLEOTIDE SEQUENCE</scope>
    <source>
        <tissue evidence="5">Brain</tissue>
    </source>
</reference>
<name>A0A1A7ZEH7_NOTFU</name>
<evidence type="ECO:0000313" key="6">
    <source>
        <dbReference type="Ensembl" id="ENSNFUP00015000338.1"/>
    </source>
</evidence>
<dbReference type="GO" id="GO:0001164">
    <property type="term" value="F:RNA polymerase I core promoter sequence-specific DNA binding"/>
    <property type="evidence" value="ECO:0007669"/>
    <property type="project" value="TreeGrafter"/>
</dbReference>
<feature type="compositionally biased region" description="Basic and acidic residues" evidence="1">
    <location>
        <begin position="737"/>
        <end position="753"/>
    </location>
</feature>
<dbReference type="InterPro" id="IPR049087">
    <property type="entry name" value="TAF1C_beta-prop"/>
</dbReference>
<dbReference type="EMBL" id="JAAVVJ010000008">
    <property type="protein sequence ID" value="KAF7217717.1"/>
    <property type="molecule type" value="Genomic_DNA"/>
</dbReference>
<dbReference type="OMA" id="CCRRWLK"/>
<reference evidence="6" key="5">
    <citation type="submission" date="2025-05" db="UniProtKB">
        <authorList>
            <consortium name="Ensembl"/>
        </authorList>
    </citation>
    <scope>IDENTIFICATION</scope>
</reference>
<protein>
    <submittedName>
        <fullName evidence="4 6">RNA polymerase I subunit C</fullName>
    </submittedName>
    <submittedName>
        <fullName evidence="5">TATA box binding protein (TBP)-associated factor, RNA polymerase I, C, 110kDa</fullName>
    </submittedName>
</protein>
<feature type="compositionally biased region" description="Polar residues" evidence="1">
    <location>
        <begin position="982"/>
        <end position="1012"/>
    </location>
</feature>
<dbReference type="CTD" id="9013"/>
<reference evidence="6" key="1">
    <citation type="submission" date="2014-08" db="EMBL/GenBank/DDBJ databases">
        <authorList>
            <person name="Senf B."/>
            <person name="Petzold A."/>
            <person name="Downie B.R."/>
            <person name="Koch P."/>
            <person name="Platzer M."/>
        </authorList>
    </citation>
    <scope>NUCLEOTIDE SEQUENCE [LARGE SCALE GENOMIC DNA]</scope>
    <source>
        <strain evidence="6">GRZ</strain>
    </source>
</reference>
<evidence type="ECO:0000313" key="5">
    <source>
        <dbReference type="EMBL" id="SBP40893.1"/>
    </source>
</evidence>
<gene>
    <name evidence="5" type="primary">TAF1C</name>
    <name evidence="4 6" type="synonym">taf1c</name>
    <name evidence="4" type="ORF">G4P62_002368</name>
</gene>
<feature type="compositionally biased region" description="Low complexity" evidence="1">
    <location>
        <begin position="629"/>
        <end position="641"/>
    </location>
</feature>
<dbReference type="PANTHER" id="PTHR15319:SF1">
    <property type="entry name" value="TATA BOX-BINDING PROTEIN-ASSOCIATED FACTOR RNA POLYMERASE I SUBUNIT C"/>
    <property type="match status" value="1"/>
</dbReference>
<dbReference type="InterPro" id="IPR038801">
    <property type="entry name" value="TAF1C"/>
</dbReference>
<dbReference type="EMBL" id="HADY01002408">
    <property type="protein sequence ID" value="SBP40893.1"/>
    <property type="molecule type" value="Transcribed_RNA"/>
</dbReference>
<accession>A0A1A7ZEH7</accession>
<feature type="compositionally biased region" description="Low complexity" evidence="1">
    <location>
        <begin position="1013"/>
        <end position="1031"/>
    </location>
</feature>
<feature type="region of interest" description="Disordered" evidence="1">
    <location>
        <begin position="979"/>
        <end position="1042"/>
    </location>
</feature>
<dbReference type="Bgee" id="ENSNFUG00015000274">
    <property type="expression patterns" value="Expressed in liver and 3 other cell types or tissues"/>
</dbReference>
<dbReference type="Pfam" id="PF20641">
    <property type="entry name" value="TAF1C_beta-prop"/>
    <property type="match status" value="1"/>
</dbReference>
<feature type="domain" description="TAF1C beta-propeller" evidence="2">
    <location>
        <begin position="270"/>
        <end position="407"/>
    </location>
</feature>
<evidence type="ECO:0000256" key="1">
    <source>
        <dbReference type="SAM" id="MobiDB-lite"/>
    </source>
</evidence>
<dbReference type="RefSeq" id="XP_015798935.3">
    <property type="nucleotide sequence ID" value="XM_015943449.3"/>
</dbReference>
<evidence type="ECO:0000259" key="2">
    <source>
        <dbReference type="Pfam" id="PF20641"/>
    </source>
</evidence>
<feature type="region of interest" description="Disordered" evidence="1">
    <location>
        <begin position="577"/>
        <end position="645"/>
    </location>
</feature>
<feature type="domain" description="TAF1C helical bundle" evidence="3">
    <location>
        <begin position="675"/>
        <end position="855"/>
    </location>
</feature>
<feature type="domain" description="TAF1C helical bundle" evidence="3">
    <location>
        <begin position="522"/>
        <end position="582"/>
    </location>
</feature>
<dbReference type="Pfam" id="PF20642">
    <property type="entry name" value="TAF1C_HB"/>
    <property type="match status" value="2"/>
</dbReference>
<feature type="compositionally biased region" description="Basic and acidic residues" evidence="1">
    <location>
        <begin position="678"/>
        <end position="688"/>
    </location>
</feature>
<dbReference type="KEGG" id="nfu:107375092"/>
<reference evidence="5" key="3">
    <citation type="submission" date="2016-06" db="EMBL/GenBank/DDBJ databases">
        <title>The genome of a short-lived fish provides insights into sex chromosome evolution and the genetic control of aging.</title>
        <authorList>
            <person name="Reichwald K."/>
            <person name="Felder M."/>
            <person name="Petzold A."/>
            <person name="Koch P."/>
            <person name="Groth M."/>
            <person name="Platzer M."/>
        </authorList>
    </citation>
    <scope>NUCLEOTIDE SEQUENCE</scope>
    <source>
        <tissue evidence="5">Brain</tissue>
    </source>
</reference>
<dbReference type="OrthoDB" id="2382881at2759"/>
<dbReference type="PANTHER" id="PTHR15319">
    <property type="entry name" value="TATA BOX-BINDING PROTEIN ASSOCIATED FACTOR RNA POLYMERASE I SUBUNIT C"/>
    <property type="match status" value="1"/>
</dbReference>
<dbReference type="AlphaFoldDB" id="A0A1A7ZEH7"/>
<dbReference type="GeneTree" id="ENSGT00390000010767"/>
<feature type="region of interest" description="Disordered" evidence="1">
    <location>
        <begin position="660"/>
        <end position="692"/>
    </location>
</feature>
<reference evidence="4" key="4">
    <citation type="submission" date="2020-03" db="EMBL/GenBank/DDBJ databases">
        <title>Intra-Species Differences in Population Size shape Life History and Genome Evolution.</title>
        <authorList>
            <person name="Willemsen D."/>
            <person name="Cui R."/>
            <person name="Valenzano D.R."/>
        </authorList>
    </citation>
    <scope>NUCLEOTIDE SEQUENCE</scope>
    <source>
        <strain evidence="4">GRZ</strain>
        <tissue evidence="4">Whole</tissue>
    </source>
</reference>
<dbReference type="GeneID" id="107375092"/>
<dbReference type="InterPro" id="IPR049090">
    <property type="entry name" value="TAF1C_HB"/>
</dbReference>
<dbReference type="Proteomes" id="UP000694548">
    <property type="component" value="Chromosome sgr02"/>
</dbReference>
<proteinExistence type="predicted"/>
<sequence>MDYQFPQQLFPSFYSCGPPDLSHRYCAEAGGWGSYHGVLPQGRGPPSSWTFTPKHQVSSETWTQTEPAVVPLLPPRRAFPRNGTPPDPLDFTEHMQNFYMDHGQDAFGCMGDILGEHFYFRYKRNSKEKYRRGSISMWKVQRFLNMMNHLKCLQTYQSSSLNSYCCLMSDVIHEVPPDLLGSLLYEELTEQRDRMLFPEGATGGALSFVPFSHDRGCLLYPGGLGQNHLNFHKVMLQHHGLDLSRDAVSFQLKAPIRQISSSSLFSDCCVAVRSDRLCGVWRFSETNNPRLLQVVRTKEVLTCVSASPHILGEVLVASESGAANLWTVGKGLQKVYAEDTNLYFNAKSSWRWCEFSAHPRVMLYADRTGAELTDMRGNLTSGHTLFRISSSLECRSGERLLLSRYLGDVHPFHHLITTQYSAYIMDERFPCTPMLKWDHMMKAPPIFCHVVPPSAASDSGKDKTTKVLLGSQRSQEIMMLQYSGGRVDPCYSRGSVQALLQPKESLKHLLDQVPHRLDIATKRLSAPATGLTCIRREARGKGHSQESLCVLQLTEDGDIFYQVLEHKLQTRNTSGALALGDEHRPNVNNLPASRGGTPESRPADSCAVVSETSSDEDVIGPTPTEAVPESQGSGSDSSSEESGGRDQTLKLMKLQVVVNDEQDAVSPSGNDAEERADEEVRRSSRHADATPVELSSRTLLTWKLWLQKLMLKSKDKHSGGPRVDYFRTQTKSLLKLPKEDPRKATEKEKEKVSRMKMRSCMSSRSLLLHSSSSIKPPDVVPLPGIVHPDEWIDELSSRLTVSWEGEEAWRAWWQDHLGMNRVTKAEALRSRRRREKEARRAAGRCLELSSSFTSSISYQSDLDDFSISAGWSSAASQGEWTDVDEGGALSQLETFLRNETNSTPSKLDGSRPPTPIATPECFIGDNNDPQTPKRPRPLPPTQPGSPEATPTSKRRTNRPARDYLDSLFGTQDDLFSLDGIPLSNTVDPSPQFPGSQSIPRRTAGSNRATNLFGSLASSQSSQAGRGLSQGSEPKKKRSRMGF</sequence>
<feature type="region of interest" description="Disordered" evidence="1">
    <location>
        <begin position="900"/>
        <end position="959"/>
    </location>
</feature>
<dbReference type="GO" id="GO:0001650">
    <property type="term" value="C:fibrillar center"/>
    <property type="evidence" value="ECO:0007669"/>
    <property type="project" value="TreeGrafter"/>
</dbReference>
<dbReference type="Ensembl" id="ENSNFUT00015000398.1">
    <property type="protein sequence ID" value="ENSNFUP00015000338.1"/>
    <property type="gene ID" value="ENSNFUG00015000274.1"/>
</dbReference>
<organism evidence="5">
    <name type="scientific">Nothobranchius furzeri</name>
    <name type="common">Turquoise killifish</name>
    <dbReference type="NCBI Taxonomy" id="105023"/>
    <lineage>
        <taxon>Eukaryota</taxon>
        <taxon>Metazoa</taxon>
        <taxon>Chordata</taxon>
        <taxon>Craniata</taxon>
        <taxon>Vertebrata</taxon>
        <taxon>Euteleostomi</taxon>
        <taxon>Actinopterygii</taxon>
        <taxon>Neopterygii</taxon>
        <taxon>Teleostei</taxon>
        <taxon>Neoteleostei</taxon>
        <taxon>Acanthomorphata</taxon>
        <taxon>Ovalentaria</taxon>
        <taxon>Atherinomorphae</taxon>
        <taxon>Cyprinodontiformes</taxon>
        <taxon>Nothobranchiidae</taxon>
        <taxon>Nothobranchius</taxon>
    </lineage>
</organism>
<dbReference type="Proteomes" id="UP000822369">
    <property type="component" value="Chromosome 8"/>
</dbReference>